<evidence type="ECO:0000313" key="3">
    <source>
        <dbReference type="Proteomes" id="UP000746595"/>
    </source>
</evidence>
<evidence type="ECO:0000313" key="2">
    <source>
        <dbReference type="EMBL" id="NKG19970.1"/>
    </source>
</evidence>
<protein>
    <submittedName>
        <fullName evidence="2">Winged helix-turn-helix transcriptional regulator</fullName>
    </submittedName>
</protein>
<dbReference type="SMART" id="SM00347">
    <property type="entry name" value="HTH_MARR"/>
    <property type="match status" value="1"/>
</dbReference>
<dbReference type="EMBL" id="JAAWVT010000001">
    <property type="protein sequence ID" value="NKG19970.1"/>
    <property type="molecule type" value="Genomic_DNA"/>
</dbReference>
<gene>
    <name evidence="2" type="ORF">HED64_04490</name>
</gene>
<comment type="caution">
    <text evidence="2">The sequence shown here is derived from an EMBL/GenBank/DDBJ whole genome shotgun (WGS) entry which is preliminary data.</text>
</comment>
<evidence type="ECO:0000259" key="1">
    <source>
        <dbReference type="SMART" id="SM00347"/>
    </source>
</evidence>
<dbReference type="SUPFAM" id="SSF46785">
    <property type="entry name" value="Winged helix' DNA-binding domain"/>
    <property type="match status" value="1"/>
</dbReference>
<proteinExistence type="predicted"/>
<sequence length="143" mass="15812">MGTDQRDADIQAVYNHMQVITRRANARSRHLAEPLTFVEHSLLRFIADTPGVRAIDIAEAFSLNRSTVSRQVATLIELGLANYDETDAGRGRVLVLTDHGHQQLATSAQVHREVVTDRLTGWSNAEIASFAAALIRYNDADSK</sequence>
<dbReference type="InterPro" id="IPR000835">
    <property type="entry name" value="HTH_MarR-typ"/>
</dbReference>
<dbReference type="Pfam" id="PF12802">
    <property type="entry name" value="MarR_2"/>
    <property type="match status" value="1"/>
</dbReference>
<dbReference type="InterPro" id="IPR036390">
    <property type="entry name" value="WH_DNA-bd_sf"/>
</dbReference>
<name>A0ABX1G318_9MICC</name>
<reference evidence="2 3" key="1">
    <citation type="submission" date="2020-04" db="EMBL/GenBank/DDBJ databases">
        <title>Paeniglutamicibacter sp. ANT13_2, a novel actinomycete isolated from sediment in Antarctica.</title>
        <authorList>
            <person name="Sakdapetsiri C."/>
            <person name="Pinyakong O."/>
        </authorList>
    </citation>
    <scope>NUCLEOTIDE SEQUENCE [LARGE SCALE GENOMIC DNA]</scope>
    <source>
        <strain evidence="2 3">ANT13_2</strain>
    </source>
</reference>
<dbReference type="Proteomes" id="UP000746595">
    <property type="component" value="Unassembled WGS sequence"/>
</dbReference>
<dbReference type="InterPro" id="IPR036388">
    <property type="entry name" value="WH-like_DNA-bd_sf"/>
</dbReference>
<feature type="domain" description="HTH marR-type" evidence="1">
    <location>
        <begin position="28"/>
        <end position="127"/>
    </location>
</feature>
<dbReference type="Gene3D" id="1.10.10.10">
    <property type="entry name" value="Winged helix-like DNA-binding domain superfamily/Winged helix DNA-binding domain"/>
    <property type="match status" value="1"/>
</dbReference>
<dbReference type="RefSeq" id="WP_168150853.1">
    <property type="nucleotide sequence ID" value="NZ_JAAWVT010000001.1"/>
</dbReference>
<keyword evidence="3" id="KW-1185">Reference proteome</keyword>
<accession>A0ABX1G318</accession>
<organism evidence="2 3">
    <name type="scientific">Paeniglutamicibacter terrestris</name>
    <dbReference type="NCBI Taxonomy" id="2723403"/>
    <lineage>
        <taxon>Bacteria</taxon>
        <taxon>Bacillati</taxon>
        <taxon>Actinomycetota</taxon>
        <taxon>Actinomycetes</taxon>
        <taxon>Micrococcales</taxon>
        <taxon>Micrococcaceae</taxon>
        <taxon>Paeniglutamicibacter</taxon>
    </lineage>
</organism>